<dbReference type="Gene3D" id="3.10.450.50">
    <property type="match status" value="1"/>
</dbReference>
<dbReference type="RefSeq" id="WP_096367210.1">
    <property type="nucleotide sequence ID" value="NZ_AP018052.1"/>
</dbReference>
<dbReference type="SUPFAM" id="SSF54427">
    <property type="entry name" value="NTF2-like"/>
    <property type="match status" value="1"/>
</dbReference>
<dbReference type="InterPro" id="IPR032710">
    <property type="entry name" value="NTF2-like_dom_sf"/>
</dbReference>
<accession>A0A1Z4VU82</accession>
<evidence type="ECO:0000313" key="3">
    <source>
        <dbReference type="Proteomes" id="UP000218765"/>
    </source>
</evidence>
<proteinExistence type="predicted"/>
<sequence>MRQPATARFARPLAALFLLLALSGCGEAPSDPEAAIRELIAAAEQAAQDRDLDLFRDHIAADYSDSRGNDRAAVLNRLRLLFLRYRQPKLLTRIRDIRFPAPDRAEVALWLGTADTGRLAFDSRRLELSLRRTGGDWQVLYAQWERAAPGGELLDWDQ</sequence>
<dbReference type="EMBL" id="AP018052">
    <property type="protein sequence ID" value="BAZ95200.1"/>
    <property type="molecule type" value="Genomic_DNA"/>
</dbReference>
<dbReference type="OrthoDB" id="5783127at2"/>
<keyword evidence="3" id="KW-1185">Reference proteome</keyword>
<dbReference type="Proteomes" id="UP000218765">
    <property type="component" value="Chromosome"/>
</dbReference>
<keyword evidence="1" id="KW-0732">Signal</keyword>
<dbReference type="AlphaFoldDB" id="A0A1Z4VU82"/>
<feature type="signal peptide" evidence="1">
    <location>
        <begin position="1"/>
        <end position="28"/>
    </location>
</feature>
<name>A0A1Z4VU82_9GAMM</name>
<evidence type="ECO:0000313" key="2">
    <source>
        <dbReference type="EMBL" id="BAZ95200.1"/>
    </source>
</evidence>
<dbReference type="PROSITE" id="PS51257">
    <property type="entry name" value="PROKAR_LIPOPROTEIN"/>
    <property type="match status" value="1"/>
</dbReference>
<protein>
    <submittedName>
        <fullName evidence="2">Exoribonuclease R</fullName>
    </submittedName>
</protein>
<dbReference type="KEGG" id="ttc:FOKN1_2842"/>
<organism evidence="2 3">
    <name type="scientific">Thiohalobacter thiocyanaticus</name>
    <dbReference type="NCBI Taxonomy" id="585455"/>
    <lineage>
        <taxon>Bacteria</taxon>
        <taxon>Pseudomonadati</taxon>
        <taxon>Pseudomonadota</taxon>
        <taxon>Gammaproteobacteria</taxon>
        <taxon>Thiohalobacterales</taxon>
        <taxon>Thiohalobacteraceae</taxon>
        <taxon>Thiohalobacter</taxon>
    </lineage>
</organism>
<evidence type="ECO:0000256" key="1">
    <source>
        <dbReference type="SAM" id="SignalP"/>
    </source>
</evidence>
<gene>
    <name evidence="2" type="ORF">FOKN1_2842</name>
</gene>
<reference evidence="2 3" key="1">
    <citation type="submission" date="2017-05" db="EMBL/GenBank/DDBJ databases">
        <title>Thiocyanate degradation by Thiohalobacter thiocyanaticus FOKN1.</title>
        <authorList>
            <person name="Oshiki M."/>
            <person name="Fukushima T."/>
            <person name="Kawano S."/>
            <person name="Nakagawa J."/>
        </authorList>
    </citation>
    <scope>NUCLEOTIDE SEQUENCE [LARGE SCALE GENOMIC DNA]</scope>
    <source>
        <strain evidence="2 3">FOKN1</strain>
    </source>
</reference>
<feature type="chain" id="PRO_5012825803" evidence="1">
    <location>
        <begin position="29"/>
        <end position="158"/>
    </location>
</feature>